<dbReference type="InterPro" id="IPR007657">
    <property type="entry name" value="Glycosyltransferase_61"/>
</dbReference>
<evidence type="ECO:0000313" key="1">
    <source>
        <dbReference type="EMBL" id="PWA59164.1"/>
    </source>
</evidence>
<reference evidence="1 2" key="1">
    <citation type="journal article" date="2018" name="Mol. Plant">
        <title>The genome of Artemisia annua provides insight into the evolution of Asteraceae family and artemisinin biosynthesis.</title>
        <authorList>
            <person name="Shen Q."/>
            <person name="Zhang L."/>
            <person name="Liao Z."/>
            <person name="Wang S."/>
            <person name="Yan T."/>
            <person name="Shi P."/>
            <person name="Liu M."/>
            <person name="Fu X."/>
            <person name="Pan Q."/>
            <person name="Wang Y."/>
            <person name="Lv Z."/>
            <person name="Lu X."/>
            <person name="Zhang F."/>
            <person name="Jiang W."/>
            <person name="Ma Y."/>
            <person name="Chen M."/>
            <person name="Hao X."/>
            <person name="Li L."/>
            <person name="Tang Y."/>
            <person name="Lv G."/>
            <person name="Zhou Y."/>
            <person name="Sun X."/>
            <person name="Brodelius P.E."/>
            <person name="Rose J.K.C."/>
            <person name="Tang K."/>
        </authorList>
    </citation>
    <scope>NUCLEOTIDE SEQUENCE [LARGE SCALE GENOMIC DNA]</scope>
    <source>
        <strain evidence="2">cv. Huhao1</strain>
        <tissue evidence="1">Leaf</tissue>
    </source>
</reference>
<dbReference type="PANTHER" id="PTHR20961">
    <property type="entry name" value="GLYCOSYLTRANSFERASE"/>
    <property type="match status" value="1"/>
</dbReference>
<protein>
    <submittedName>
        <fullName evidence="1">EGF domain-specific O-linked N-acetylglucosamine transferase</fullName>
    </submittedName>
</protein>
<dbReference type="EMBL" id="PKPP01005700">
    <property type="protein sequence ID" value="PWA59164.1"/>
    <property type="molecule type" value="Genomic_DNA"/>
</dbReference>
<dbReference type="GO" id="GO:0016757">
    <property type="term" value="F:glycosyltransferase activity"/>
    <property type="evidence" value="ECO:0007669"/>
    <property type="project" value="InterPro"/>
</dbReference>
<keyword evidence="2" id="KW-1185">Reference proteome</keyword>
<keyword evidence="1" id="KW-0808">Transferase</keyword>
<proteinExistence type="predicted"/>
<name>A0A2U1MD29_ARTAN</name>
<dbReference type="PANTHER" id="PTHR20961:SF108">
    <property type="entry name" value="GLYCOSYLTRANSFERASE"/>
    <property type="match status" value="1"/>
</dbReference>
<dbReference type="Proteomes" id="UP000245207">
    <property type="component" value="Unassembled WGS sequence"/>
</dbReference>
<comment type="caution">
    <text evidence="1">The sequence shown here is derived from an EMBL/GenBank/DDBJ whole genome shotgun (WGS) entry which is preliminary data.</text>
</comment>
<dbReference type="STRING" id="35608.A0A2U1MD29"/>
<sequence length="131" mass="14884">MMKMMEEMGFQVIVARSEKMMWELKRFSPVVNRCSVMVGAHEAGLTNEVFLPNGAVLIQIRPLGLEWVSSNYFGETAKDTGVKYLEYKIEPEESTLVDTYGRDHLAVVNPSLWQSNVSYQVGRAMYLDGQI</sequence>
<dbReference type="OrthoDB" id="529273at2759"/>
<evidence type="ECO:0000313" key="2">
    <source>
        <dbReference type="Proteomes" id="UP000245207"/>
    </source>
</evidence>
<gene>
    <name evidence="1" type="ORF">CTI12_AA382240</name>
</gene>
<accession>A0A2U1MD29</accession>
<organism evidence="1 2">
    <name type="scientific">Artemisia annua</name>
    <name type="common">Sweet wormwood</name>
    <dbReference type="NCBI Taxonomy" id="35608"/>
    <lineage>
        <taxon>Eukaryota</taxon>
        <taxon>Viridiplantae</taxon>
        <taxon>Streptophyta</taxon>
        <taxon>Embryophyta</taxon>
        <taxon>Tracheophyta</taxon>
        <taxon>Spermatophyta</taxon>
        <taxon>Magnoliopsida</taxon>
        <taxon>eudicotyledons</taxon>
        <taxon>Gunneridae</taxon>
        <taxon>Pentapetalae</taxon>
        <taxon>asterids</taxon>
        <taxon>campanulids</taxon>
        <taxon>Asterales</taxon>
        <taxon>Asteraceae</taxon>
        <taxon>Asteroideae</taxon>
        <taxon>Anthemideae</taxon>
        <taxon>Artemisiinae</taxon>
        <taxon>Artemisia</taxon>
    </lineage>
</organism>
<dbReference type="AlphaFoldDB" id="A0A2U1MD29"/>